<comment type="caution">
    <text evidence="2">The sequence shown here is derived from an EMBL/GenBank/DDBJ whole genome shotgun (WGS) entry which is preliminary data.</text>
</comment>
<dbReference type="Proteomes" id="UP001501803">
    <property type="component" value="Unassembled WGS sequence"/>
</dbReference>
<evidence type="ECO:0000313" key="2">
    <source>
        <dbReference type="EMBL" id="GAA3871271.1"/>
    </source>
</evidence>
<evidence type="ECO:0000313" key="3">
    <source>
        <dbReference type="Proteomes" id="UP001501803"/>
    </source>
</evidence>
<evidence type="ECO:0000256" key="1">
    <source>
        <dbReference type="SAM" id="MobiDB-lite"/>
    </source>
</evidence>
<organism evidence="2 3">
    <name type="scientific">Leifsonia kafniensis</name>
    <dbReference type="NCBI Taxonomy" id="475957"/>
    <lineage>
        <taxon>Bacteria</taxon>
        <taxon>Bacillati</taxon>
        <taxon>Actinomycetota</taxon>
        <taxon>Actinomycetes</taxon>
        <taxon>Micrococcales</taxon>
        <taxon>Microbacteriaceae</taxon>
        <taxon>Leifsonia</taxon>
    </lineage>
</organism>
<keyword evidence="3" id="KW-1185">Reference proteome</keyword>
<protein>
    <submittedName>
        <fullName evidence="2">Uncharacterized protein</fullName>
    </submittedName>
</protein>
<accession>A0ABP7KB27</accession>
<proteinExistence type="predicted"/>
<name>A0ABP7KB27_9MICO</name>
<feature type="region of interest" description="Disordered" evidence="1">
    <location>
        <begin position="124"/>
        <end position="145"/>
    </location>
</feature>
<reference evidence="3" key="1">
    <citation type="journal article" date="2019" name="Int. J. Syst. Evol. Microbiol.">
        <title>The Global Catalogue of Microorganisms (GCM) 10K type strain sequencing project: providing services to taxonomists for standard genome sequencing and annotation.</title>
        <authorList>
            <consortium name="The Broad Institute Genomics Platform"/>
            <consortium name="The Broad Institute Genome Sequencing Center for Infectious Disease"/>
            <person name="Wu L."/>
            <person name="Ma J."/>
        </authorList>
    </citation>
    <scope>NUCLEOTIDE SEQUENCE [LARGE SCALE GENOMIC DNA]</scope>
    <source>
        <strain evidence="3">JCM 17021</strain>
    </source>
</reference>
<gene>
    <name evidence="2" type="ORF">GCM10022381_12980</name>
</gene>
<dbReference type="EMBL" id="BAABCN010000002">
    <property type="protein sequence ID" value="GAA3871271.1"/>
    <property type="molecule type" value="Genomic_DNA"/>
</dbReference>
<sequence length="145" mass="15388">MRQILTMPGRSDPSVLAAAAAADTAARESKTAVERTAEEAALWAVHGDPSHRKPAASSASVTRWRSGVEWVRASELLSSAGGRVAGRGIDFQAELSRRARTLPVQAAAASRRTIRDRALRLPPASAFGRRGASAPLPTQARIGRR</sequence>